<dbReference type="eggNOG" id="COG1714">
    <property type="taxonomic scope" value="Bacteria"/>
</dbReference>
<sequence length="178" mass="20123">MTTTSHSSDSVTPTLHLHASFPSASLLRRAAAWLYDALVAIAIVMVAAGVALGATAVATKFGWLTLASGQDHAQWLDDSYWYPLYLVTVLAIFFGWFWHRSGQTLGMRAWRLKVQQRDGSLLTKKQTLIRLLTCAFGLGSLWLLVDRKHRRAWQDYAAGTELVTLSKEANQYYYWREL</sequence>
<keyword evidence="2" id="KW-1003">Cell membrane</keyword>
<keyword evidence="3 6" id="KW-0812">Transmembrane</keyword>
<comment type="caution">
    <text evidence="8">The sequence shown here is derived from an EMBL/GenBank/DDBJ whole genome shotgun (WGS) entry which is preliminary data.</text>
</comment>
<evidence type="ECO:0000256" key="3">
    <source>
        <dbReference type="ARBA" id="ARBA00022692"/>
    </source>
</evidence>
<dbReference type="InterPro" id="IPR010432">
    <property type="entry name" value="RDD"/>
</dbReference>
<dbReference type="PATRIC" id="fig|740709.3.peg.1530"/>
<dbReference type="Pfam" id="PF06271">
    <property type="entry name" value="RDD"/>
    <property type="match status" value="1"/>
</dbReference>
<accession>K2L1L9</accession>
<keyword evidence="5 6" id="KW-0472">Membrane</keyword>
<name>K2L1L9_9GAMM</name>
<feature type="domain" description="RDD" evidence="7">
    <location>
        <begin position="24"/>
        <end position="159"/>
    </location>
</feature>
<protein>
    <recommendedName>
        <fullName evidence="7">RDD domain-containing protein</fullName>
    </recommendedName>
</protein>
<evidence type="ECO:0000256" key="2">
    <source>
        <dbReference type="ARBA" id="ARBA00022475"/>
    </source>
</evidence>
<dbReference type="AlphaFoldDB" id="K2L1L9"/>
<dbReference type="PANTHER" id="PTHR36115:SF10">
    <property type="entry name" value="RDD DOMAIN-CONTAINING PROTEIN"/>
    <property type="match status" value="1"/>
</dbReference>
<feature type="transmembrane region" description="Helical" evidence="6">
    <location>
        <begin position="79"/>
        <end position="98"/>
    </location>
</feature>
<dbReference type="EMBL" id="AMRG01000008">
    <property type="protein sequence ID" value="EKE83680.1"/>
    <property type="molecule type" value="Genomic_DNA"/>
</dbReference>
<evidence type="ECO:0000256" key="5">
    <source>
        <dbReference type="ARBA" id="ARBA00023136"/>
    </source>
</evidence>
<evidence type="ECO:0000313" key="9">
    <source>
        <dbReference type="Proteomes" id="UP000014115"/>
    </source>
</evidence>
<feature type="transmembrane region" description="Helical" evidence="6">
    <location>
        <begin position="33"/>
        <end position="59"/>
    </location>
</feature>
<proteinExistence type="predicted"/>
<dbReference type="Proteomes" id="UP000014115">
    <property type="component" value="Unassembled WGS sequence"/>
</dbReference>
<evidence type="ECO:0000313" key="8">
    <source>
        <dbReference type="EMBL" id="EKE83680.1"/>
    </source>
</evidence>
<evidence type="ECO:0000256" key="6">
    <source>
        <dbReference type="SAM" id="Phobius"/>
    </source>
</evidence>
<evidence type="ECO:0000259" key="7">
    <source>
        <dbReference type="Pfam" id="PF06271"/>
    </source>
</evidence>
<evidence type="ECO:0000256" key="1">
    <source>
        <dbReference type="ARBA" id="ARBA00004651"/>
    </source>
</evidence>
<dbReference type="STRING" id="740709.A10D4_07525"/>
<keyword evidence="9" id="KW-1185">Reference proteome</keyword>
<dbReference type="GO" id="GO:0005886">
    <property type="term" value="C:plasma membrane"/>
    <property type="evidence" value="ECO:0007669"/>
    <property type="project" value="UniProtKB-SubCell"/>
</dbReference>
<feature type="transmembrane region" description="Helical" evidence="6">
    <location>
        <begin position="127"/>
        <end position="145"/>
    </location>
</feature>
<reference evidence="8 9" key="1">
    <citation type="journal article" date="2012" name="J. Bacteriol.">
        <title>Genome Sequence of Idiomarina xiamenensis Type Strain 10-D-4.</title>
        <authorList>
            <person name="Lai Q."/>
            <person name="Wang L."/>
            <person name="Wang W."/>
            <person name="Shao Z."/>
        </authorList>
    </citation>
    <scope>NUCLEOTIDE SEQUENCE [LARGE SCALE GENOMIC DNA]</scope>
    <source>
        <strain evidence="8 9">10-D-4</strain>
    </source>
</reference>
<dbReference type="PANTHER" id="PTHR36115">
    <property type="entry name" value="PROLINE-RICH ANTIGEN HOMOLOG-RELATED"/>
    <property type="match status" value="1"/>
</dbReference>
<comment type="subcellular location">
    <subcellularLocation>
        <location evidence="1">Cell membrane</location>
        <topology evidence="1">Multi-pass membrane protein</topology>
    </subcellularLocation>
</comment>
<evidence type="ECO:0000256" key="4">
    <source>
        <dbReference type="ARBA" id="ARBA00022989"/>
    </source>
</evidence>
<organism evidence="8 9">
    <name type="scientific">Idiomarina xiamenensis 10-D-4</name>
    <dbReference type="NCBI Taxonomy" id="740709"/>
    <lineage>
        <taxon>Bacteria</taxon>
        <taxon>Pseudomonadati</taxon>
        <taxon>Pseudomonadota</taxon>
        <taxon>Gammaproteobacteria</taxon>
        <taxon>Alteromonadales</taxon>
        <taxon>Idiomarinaceae</taxon>
        <taxon>Idiomarina</taxon>
    </lineage>
</organism>
<gene>
    <name evidence="8" type="ORF">A10D4_07525</name>
</gene>
<keyword evidence="4 6" id="KW-1133">Transmembrane helix</keyword>
<dbReference type="InterPro" id="IPR051791">
    <property type="entry name" value="Pra-immunoreactive"/>
</dbReference>
<dbReference type="RefSeq" id="WP_008488719.1">
    <property type="nucleotide sequence ID" value="NZ_AMRG01000008.1"/>
</dbReference>